<organism evidence="1 2">
    <name type="scientific">Achlya hypogyna</name>
    <name type="common">Oomycete</name>
    <name type="synonym">Protoachlya hypogyna</name>
    <dbReference type="NCBI Taxonomy" id="1202772"/>
    <lineage>
        <taxon>Eukaryota</taxon>
        <taxon>Sar</taxon>
        <taxon>Stramenopiles</taxon>
        <taxon>Oomycota</taxon>
        <taxon>Saprolegniomycetes</taxon>
        <taxon>Saprolegniales</taxon>
        <taxon>Achlyaceae</taxon>
        <taxon>Achlya</taxon>
    </lineage>
</organism>
<dbReference type="AlphaFoldDB" id="A0A1V9YTV7"/>
<sequence>MRRRTVLTLGLIYLCATVAGSLSYLKLSTVSLANDFWWATFNTTGAQTFLANWYNRYLLISPSLGDVRLDSSRYGDTTDYSTASTLVAYSPLYPSIVQYQVASDVILAIRGLRTMDACHVPWISTQYCWLDFDQRWPMANSLRRQERCQQRYATNGAIYLEAPLRNLNWAVFGTCWGDSFDVAFAMDLRRDATGTSWLASVQQNSMPEADEAMHWHRFGITSYTTQWQNYKSIGLTDTIAVENAFGFQYSLTLKATPPSFDFTTQTTMKMYWTFASDLWAVMANGTGITGQSLLRTSARFAFANSTPEAVYFTNSTLVAPLDVVFSTFQIAVGPFGS</sequence>
<reference evidence="1 2" key="1">
    <citation type="journal article" date="2014" name="Genome Biol. Evol.">
        <title>The secreted proteins of Achlya hypogyna and Thraustotheca clavata identify the ancestral oomycete secretome and reveal gene acquisitions by horizontal gene transfer.</title>
        <authorList>
            <person name="Misner I."/>
            <person name="Blouin N."/>
            <person name="Leonard G."/>
            <person name="Richards T.A."/>
            <person name="Lane C.E."/>
        </authorList>
    </citation>
    <scope>NUCLEOTIDE SEQUENCE [LARGE SCALE GENOMIC DNA]</scope>
    <source>
        <strain evidence="1 2">ATCC 48635</strain>
    </source>
</reference>
<keyword evidence="2" id="KW-1185">Reference proteome</keyword>
<evidence type="ECO:0000313" key="1">
    <source>
        <dbReference type="EMBL" id="OQR89003.1"/>
    </source>
</evidence>
<accession>A0A1V9YTV7</accession>
<evidence type="ECO:0000313" key="2">
    <source>
        <dbReference type="Proteomes" id="UP000243579"/>
    </source>
</evidence>
<feature type="non-terminal residue" evidence="1">
    <location>
        <position position="337"/>
    </location>
</feature>
<comment type="caution">
    <text evidence="1">The sequence shown here is derived from an EMBL/GenBank/DDBJ whole genome shotgun (WGS) entry which is preliminary data.</text>
</comment>
<dbReference type="OrthoDB" id="78977at2759"/>
<gene>
    <name evidence="1" type="ORF">ACHHYP_06525</name>
</gene>
<dbReference type="Proteomes" id="UP000243579">
    <property type="component" value="Unassembled WGS sequence"/>
</dbReference>
<protein>
    <submittedName>
        <fullName evidence="1">Uncharacterized protein</fullName>
    </submittedName>
</protein>
<dbReference type="EMBL" id="JNBR01000983">
    <property type="protein sequence ID" value="OQR89003.1"/>
    <property type="molecule type" value="Genomic_DNA"/>
</dbReference>
<proteinExistence type="predicted"/>
<name>A0A1V9YTV7_ACHHY</name>